<dbReference type="Pfam" id="PF01904">
    <property type="entry name" value="DUF72"/>
    <property type="match status" value="1"/>
</dbReference>
<dbReference type="EMBL" id="JAZHGC010000009">
    <property type="protein sequence ID" value="MEM5286533.1"/>
    <property type="molecule type" value="Genomic_DNA"/>
</dbReference>
<dbReference type="InterPro" id="IPR036520">
    <property type="entry name" value="UPF0759_sf"/>
</dbReference>
<evidence type="ECO:0000313" key="1">
    <source>
        <dbReference type="EMBL" id="MEM5286533.1"/>
    </source>
</evidence>
<dbReference type="RefSeq" id="WP_201650337.1">
    <property type="nucleotide sequence ID" value="NZ_CAJHCS010000008.1"/>
</dbReference>
<reference evidence="1 2" key="1">
    <citation type="submission" date="2024-01" db="EMBL/GenBank/DDBJ databases">
        <title>The diversity of rhizobia nodulating Mimosa spp. in eleven states of Brazil covering several biomes is determined by host plant, location, and edaphic factors.</title>
        <authorList>
            <person name="Rouws L."/>
            <person name="Barauna A."/>
            <person name="Beukes C."/>
            <person name="De Faria S.M."/>
            <person name="Gross E."/>
            <person name="Dos Reis Junior F.B."/>
            <person name="Simon M."/>
            <person name="Maluk M."/>
            <person name="Odee D.W."/>
            <person name="Kenicer G."/>
            <person name="Young J.P.W."/>
            <person name="Reis V.M."/>
            <person name="Zilli J."/>
            <person name="James E.K."/>
        </authorList>
    </citation>
    <scope>NUCLEOTIDE SEQUENCE [LARGE SCALE GENOMIC DNA]</scope>
    <source>
        <strain evidence="1 2">JPY77</strain>
    </source>
</reference>
<protein>
    <submittedName>
        <fullName evidence="1">DUF72 domain-containing protein</fullName>
    </submittedName>
</protein>
<organism evidence="1 2">
    <name type="scientific">Paraburkholderia sabiae</name>
    <dbReference type="NCBI Taxonomy" id="273251"/>
    <lineage>
        <taxon>Bacteria</taxon>
        <taxon>Pseudomonadati</taxon>
        <taxon>Pseudomonadota</taxon>
        <taxon>Betaproteobacteria</taxon>
        <taxon>Burkholderiales</taxon>
        <taxon>Burkholderiaceae</taxon>
        <taxon>Paraburkholderia</taxon>
    </lineage>
</organism>
<dbReference type="Proteomes" id="UP001494588">
    <property type="component" value="Unassembled WGS sequence"/>
</dbReference>
<accession>A0ABU9QAV7</accession>
<comment type="caution">
    <text evidence="1">The sequence shown here is derived from an EMBL/GenBank/DDBJ whole genome shotgun (WGS) entry which is preliminary data.</text>
</comment>
<proteinExistence type="predicted"/>
<sequence length="303" mass="34046">MAVKIGISGWRYDGWRGVFYPQGLAQKRELEFASRAVDTIEINGSHYSLQGIGSYLSWYDATPDGFTFSVKGPRYLTHMLRFRDETARPAIANFFASGVLALRDKLGAFLWQFPPNFRFAPESFEAFLALLPRDVEAAAALARTHDGRVKEPWCEVDSNRRLRHAIEIRHASFCVPEFVALLRKHKAALVVSDAVAGWPYAEDVTSDFVYMRLHGSETLYGGAYTDKALDRFAARIDAWSHGSEPEDAVRIAQRAAPSRRARDVLVYFDNDKKVEAPFDSARLKRRLVPSAATAQMNNVGHAT</sequence>
<gene>
    <name evidence="1" type="ORF">V4C55_12495</name>
</gene>
<keyword evidence="2" id="KW-1185">Reference proteome</keyword>
<evidence type="ECO:0000313" key="2">
    <source>
        <dbReference type="Proteomes" id="UP001494588"/>
    </source>
</evidence>
<dbReference type="PANTHER" id="PTHR30348">
    <property type="entry name" value="UNCHARACTERIZED PROTEIN YECE"/>
    <property type="match status" value="1"/>
</dbReference>
<dbReference type="Gene3D" id="3.20.20.410">
    <property type="entry name" value="Protein of unknown function UPF0759"/>
    <property type="match status" value="1"/>
</dbReference>
<dbReference type="PANTHER" id="PTHR30348:SF4">
    <property type="entry name" value="DUF72 DOMAIN-CONTAINING PROTEIN"/>
    <property type="match status" value="1"/>
</dbReference>
<dbReference type="SUPFAM" id="SSF117396">
    <property type="entry name" value="TM1631-like"/>
    <property type="match status" value="1"/>
</dbReference>
<dbReference type="InterPro" id="IPR002763">
    <property type="entry name" value="DUF72"/>
</dbReference>
<name>A0ABU9QAV7_9BURK</name>